<feature type="domain" description="LamG-like jellyroll fold" evidence="4">
    <location>
        <begin position="1012"/>
        <end position="1154"/>
    </location>
</feature>
<accession>A0ABV5D282</accession>
<sequence length="1162" mass="121330">MAGLDWVAGRLPRRVGVGTLVLALAVTLGPPAPAAASPADRGSGAGGTGTPAAPGGAATERAALRTAAATGQRVEVTGLRTETEEVFALPTGTLLMRQYAQPVRVKRADGWVPVDTTLRGRADGTVAPVAVPVDVSFSGGGRAPMVTLRRDGGSVALEWPGVLPEPVLDGATATYPDVLPGVDLRLTASATGFSEVLVVRTPQAARAPELADLRFAVRGDGLDVRTDRGGNVQVVDARGAVVFHGPTPTMWDSGRAADGAAQRGGPAQHGGPATVPADTTPAADVTEGGTRPGPGARVATMDARVTGGALAITPDRALLTGPDTRYPVYIDPYLSYAGTRAAWTHVSKVFSTTSYFNDSGTAKVGYYNDPYAHPTVDTYRAFFRMNTAALAGKTIEKATFNAFQTHAYSCTKREVQLWLTGAIGTGTTWKNQPAWTRKLDAVTAAKGWSSSCPAGGVDLDATSAVREAAEKKSATVTLGLRAASESDTNGWKRFRNNPVLEVEYNSVPSVPTGLKTHPAYACVNTAADAPRVASLAPTFLATLSDLDSALQNVRGRFELYDGDTLLWEHVTTFRQAGAVQATAPTLTDGKVYRWRVRTEDGLADSAWSGFCHIVVDATAPSAVPTVTSTDYPPADPTNPVLAGGVGRPGTFTFAPNGATNVGSYRYAVDDPDPQGSVAVTGAGATATVLVTPGPAESWLRTLYVRAVSVAGVPGAVTAYDFYVAPAAAPVAAWSFDEGGGTTAAGGNHPATLGGTAGWTTGRLANTYTVDGDPVADRTLSLPGGGFAATSGPVLDTGTSFTVSAWVRLDSTAANATALTQRGGHAGGFQLYYSTGHGWVFNRHGSDVIAPTIVRAVSDRPARVNRWTHLVGVYDRSAQQIRLYVDGALAGQAAYTTPWQATGPLQFGRLWYDAAYREHWRGGIDDVRVWQRVVYADEVAGLANGPAALAADWAMDEGTGTSVADISGRNKTLSLYGGAAWTADHTGEPGTALALNGTTGYASTAVSVVRTDGSFSLSARVRLTADRQAVVLCQEGSRACAMTLYWSSSLSRWVFNMTSADSDGPTYLRAMAPAATPPAEVLNRWFHLVGVYDAAAGQVRLYVDGELAGSAAHPTAWHASGPLHVGRSKLRGAYSEYFPGDVTDVRVFTGVLTQADVDQLRHQ</sequence>
<evidence type="ECO:0000256" key="3">
    <source>
        <dbReference type="SAM" id="MobiDB-lite"/>
    </source>
</evidence>
<keyword evidence="2" id="KW-1015">Disulfide bond</keyword>
<dbReference type="InterPro" id="IPR013320">
    <property type="entry name" value="ConA-like_dom_sf"/>
</dbReference>
<comment type="caution">
    <text evidence="5">The sequence shown here is derived from an EMBL/GenBank/DDBJ whole genome shotgun (WGS) entry which is preliminary data.</text>
</comment>
<keyword evidence="1" id="KW-0732">Signal</keyword>
<gene>
    <name evidence="5" type="ORF">AAFH96_35635</name>
</gene>
<dbReference type="SUPFAM" id="SSF49899">
    <property type="entry name" value="Concanavalin A-like lectins/glucanases"/>
    <property type="match status" value="2"/>
</dbReference>
<dbReference type="EMBL" id="JBCGDC010000233">
    <property type="protein sequence ID" value="MFB6398368.1"/>
    <property type="molecule type" value="Genomic_DNA"/>
</dbReference>
<evidence type="ECO:0000256" key="1">
    <source>
        <dbReference type="ARBA" id="ARBA00022729"/>
    </source>
</evidence>
<feature type="compositionally biased region" description="Low complexity" evidence="3">
    <location>
        <begin position="50"/>
        <end position="59"/>
    </location>
</feature>
<dbReference type="SMART" id="SM00560">
    <property type="entry name" value="LamGL"/>
    <property type="match status" value="2"/>
</dbReference>
<feature type="region of interest" description="Disordered" evidence="3">
    <location>
        <begin position="254"/>
        <end position="280"/>
    </location>
</feature>
<evidence type="ECO:0000256" key="2">
    <source>
        <dbReference type="ARBA" id="ARBA00023157"/>
    </source>
</evidence>
<evidence type="ECO:0000259" key="4">
    <source>
        <dbReference type="SMART" id="SM00560"/>
    </source>
</evidence>
<evidence type="ECO:0000313" key="5">
    <source>
        <dbReference type="EMBL" id="MFB6398368.1"/>
    </source>
</evidence>
<organism evidence="5 6">
    <name type="scientific">Polymorphospora lycopeni</name>
    <dbReference type="NCBI Taxonomy" id="3140240"/>
    <lineage>
        <taxon>Bacteria</taxon>
        <taxon>Bacillati</taxon>
        <taxon>Actinomycetota</taxon>
        <taxon>Actinomycetes</taxon>
        <taxon>Micromonosporales</taxon>
        <taxon>Micromonosporaceae</taxon>
        <taxon>Polymorphospora</taxon>
    </lineage>
</organism>
<keyword evidence="6" id="KW-1185">Reference proteome</keyword>
<feature type="region of interest" description="Disordered" evidence="3">
    <location>
        <begin position="32"/>
        <end position="59"/>
    </location>
</feature>
<proteinExistence type="predicted"/>
<name>A0ABV5D282_9ACTN</name>
<protein>
    <submittedName>
        <fullName evidence="5">LamG-like jellyroll fold domain-containing protein</fullName>
    </submittedName>
</protein>
<dbReference type="PANTHER" id="PTHR46943">
    <property type="entry name" value="PENTRAXIN-RELATED PROTEIN PTX3"/>
    <property type="match status" value="1"/>
</dbReference>
<feature type="domain" description="LamG-like jellyroll fold" evidence="4">
    <location>
        <begin position="798"/>
        <end position="936"/>
    </location>
</feature>
<dbReference type="InterPro" id="IPR042837">
    <property type="entry name" value="PTX3"/>
</dbReference>
<evidence type="ECO:0000313" key="6">
    <source>
        <dbReference type="Proteomes" id="UP001582793"/>
    </source>
</evidence>
<dbReference type="PANTHER" id="PTHR46943:SF1">
    <property type="entry name" value="PENTRAXIN-RELATED PROTEIN PTX3"/>
    <property type="match status" value="1"/>
</dbReference>
<dbReference type="NCBIfam" id="NF033679">
    <property type="entry name" value="DNRLRE_dom"/>
    <property type="match status" value="1"/>
</dbReference>
<reference evidence="5 6" key="1">
    <citation type="submission" date="2024-04" db="EMBL/GenBank/DDBJ databases">
        <title>Polymorphospora sp. isolated from Baiyangdian Lake in Xiong'an New Area.</title>
        <authorList>
            <person name="Zhang X."/>
            <person name="Liu J."/>
        </authorList>
    </citation>
    <scope>NUCLEOTIDE SEQUENCE [LARGE SCALE GENOMIC DNA]</scope>
    <source>
        <strain evidence="5 6">2-325</strain>
    </source>
</reference>
<feature type="compositionally biased region" description="Low complexity" evidence="3">
    <location>
        <begin position="32"/>
        <end position="42"/>
    </location>
</feature>
<dbReference type="InterPro" id="IPR006558">
    <property type="entry name" value="LamG-like"/>
</dbReference>
<dbReference type="Gene3D" id="2.60.120.200">
    <property type="match status" value="2"/>
</dbReference>
<dbReference type="RefSeq" id="WP_375737160.1">
    <property type="nucleotide sequence ID" value="NZ_JBCGDC010000233.1"/>
</dbReference>
<dbReference type="Pfam" id="PF13385">
    <property type="entry name" value="Laminin_G_3"/>
    <property type="match status" value="2"/>
</dbReference>
<dbReference type="Proteomes" id="UP001582793">
    <property type="component" value="Unassembled WGS sequence"/>
</dbReference>